<organism evidence="2 3">
    <name type="scientific">Paralvinella palmiformis</name>
    <dbReference type="NCBI Taxonomy" id="53620"/>
    <lineage>
        <taxon>Eukaryota</taxon>
        <taxon>Metazoa</taxon>
        <taxon>Spiralia</taxon>
        <taxon>Lophotrochozoa</taxon>
        <taxon>Annelida</taxon>
        <taxon>Polychaeta</taxon>
        <taxon>Sedentaria</taxon>
        <taxon>Canalipalpata</taxon>
        <taxon>Terebellida</taxon>
        <taxon>Terebelliformia</taxon>
        <taxon>Alvinellidae</taxon>
        <taxon>Paralvinella</taxon>
    </lineage>
</organism>
<keyword evidence="3" id="KW-1185">Reference proteome</keyword>
<gene>
    <name evidence="2" type="ORF">LSH36_753g02021</name>
</gene>
<evidence type="ECO:0000313" key="3">
    <source>
        <dbReference type="Proteomes" id="UP001208570"/>
    </source>
</evidence>
<accession>A0AAD9MVG4</accession>
<feature type="compositionally biased region" description="Polar residues" evidence="1">
    <location>
        <begin position="155"/>
        <end position="175"/>
    </location>
</feature>
<reference evidence="2" key="1">
    <citation type="journal article" date="2023" name="Mol. Biol. Evol.">
        <title>Third-Generation Sequencing Reveals the Adaptive Role of the Epigenome in Three Deep-Sea Polychaetes.</title>
        <authorList>
            <person name="Perez M."/>
            <person name="Aroh O."/>
            <person name="Sun Y."/>
            <person name="Lan Y."/>
            <person name="Juniper S.K."/>
            <person name="Young C.R."/>
            <person name="Angers B."/>
            <person name="Qian P.Y."/>
        </authorList>
    </citation>
    <scope>NUCLEOTIDE SEQUENCE</scope>
    <source>
        <strain evidence="2">P08H-3</strain>
    </source>
</reference>
<name>A0AAD9MVG4_9ANNE</name>
<evidence type="ECO:0000256" key="1">
    <source>
        <dbReference type="SAM" id="MobiDB-lite"/>
    </source>
</evidence>
<feature type="region of interest" description="Disordered" evidence="1">
    <location>
        <begin position="1"/>
        <end position="21"/>
    </location>
</feature>
<evidence type="ECO:0000313" key="2">
    <source>
        <dbReference type="EMBL" id="KAK2144474.1"/>
    </source>
</evidence>
<feature type="region of interest" description="Disordered" evidence="1">
    <location>
        <begin position="111"/>
        <end position="175"/>
    </location>
</feature>
<sequence>MTKDLVAQLQNPEVKVDPNPDPQFAELAKQLQTLKTLLRSKINLDRMQGDAPKQAPIKEDPSVYYYAQDNEEPQHYDSWTYGSGDSWYKGYQGGYYGGYYGNGPMDDEDWRYGSGSGSGDGPRYSPPIRTSSRQPGAGHTPGRNDDITFDDTKKSNNPYISRTPQPGTNSGETSASAPHITGTVLGVMFGLWCWLLSSAA</sequence>
<feature type="compositionally biased region" description="Basic and acidic residues" evidence="1">
    <location>
        <begin position="142"/>
        <end position="154"/>
    </location>
</feature>
<comment type="caution">
    <text evidence="2">The sequence shown here is derived from an EMBL/GenBank/DDBJ whole genome shotgun (WGS) entry which is preliminary data.</text>
</comment>
<dbReference type="AlphaFoldDB" id="A0AAD9MVG4"/>
<dbReference type="Proteomes" id="UP001208570">
    <property type="component" value="Unassembled WGS sequence"/>
</dbReference>
<proteinExistence type="predicted"/>
<protein>
    <submittedName>
        <fullName evidence="2">Uncharacterized protein</fullName>
    </submittedName>
</protein>
<dbReference type="EMBL" id="JAODUP010000753">
    <property type="protein sequence ID" value="KAK2144474.1"/>
    <property type="molecule type" value="Genomic_DNA"/>
</dbReference>